<dbReference type="PANTHER" id="PTHR30273:SF2">
    <property type="entry name" value="PROTEIN FECR"/>
    <property type="match status" value="1"/>
</dbReference>
<evidence type="ECO:0000259" key="2">
    <source>
        <dbReference type="Pfam" id="PF04773"/>
    </source>
</evidence>
<keyword evidence="5" id="KW-1185">Reference proteome</keyword>
<evidence type="ECO:0000313" key="4">
    <source>
        <dbReference type="EMBL" id="ACU04847.1"/>
    </source>
</evidence>
<protein>
    <submittedName>
        <fullName evidence="4">FecR protein</fullName>
    </submittedName>
</protein>
<keyword evidence="1" id="KW-1133">Transmembrane helix</keyword>
<dbReference type="Gene3D" id="3.55.50.30">
    <property type="match status" value="1"/>
</dbReference>
<organism evidence="4 5">
    <name type="scientific">Pedobacter heparinus (strain ATCC 13125 / DSM 2366 / CIP 104194 / JCM 7457 / NBRC 12017 / NCIMB 9290 / NRRL B-14731 / HIM 762-3)</name>
    <dbReference type="NCBI Taxonomy" id="485917"/>
    <lineage>
        <taxon>Bacteria</taxon>
        <taxon>Pseudomonadati</taxon>
        <taxon>Bacteroidota</taxon>
        <taxon>Sphingobacteriia</taxon>
        <taxon>Sphingobacteriales</taxon>
        <taxon>Sphingobacteriaceae</taxon>
        <taxon>Pedobacter</taxon>
    </lineage>
</organism>
<dbReference type="InterPro" id="IPR012373">
    <property type="entry name" value="Ferrdict_sens_TM"/>
</dbReference>
<dbReference type="Pfam" id="PF04773">
    <property type="entry name" value="FecR"/>
    <property type="match status" value="1"/>
</dbReference>
<dbReference type="OrthoDB" id="1099963at2"/>
<accession>C6Y0D5</accession>
<sequence length="383" mass="42646">MQHGEAEALLKKYQKGNATEEEINCLLHWVQGFDTGNPKSFTVEELEVIKAEMWLYLAKDEVSIEKIRLWPRIIGVAAAVSAIIFGVWYYSPDLIATRKPQVVTQTDIAPGRTGATLTLASGKKIKLTDVVNGEIAKEAGVTISKTNSGQIVYEIKDSGNALNKINELSTARGETYQIRLPDGTSVILNAASSLRYPSSFSKIEKREVILSGEAYFEVAKNKQQPFIVKSKSQEIQVLGTHFNVTAYPEDRNIKTTLLEGSVRIVQRPLSGTKENTGQIYRVLTPGEQSVSTGDEISISDVDIDIAVAWKNNKFMFDSQPISEIMVMLARWYDVQVVYEGKVPKDNFSGTVSRYENISKVLSILERAGGVHFKIQDRKIYVSE</sequence>
<reference evidence="4 5" key="1">
    <citation type="journal article" date="2009" name="Stand. Genomic Sci.">
        <title>Complete genome sequence of Pedobacter heparinus type strain (HIM 762-3).</title>
        <authorList>
            <person name="Han C."/>
            <person name="Spring S."/>
            <person name="Lapidus A."/>
            <person name="Del Rio T.G."/>
            <person name="Tice H."/>
            <person name="Copeland A."/>
            <person name="Cheng J.F."/>
            <person name="Lucas S."/>
            <person name="Chen F."/>
            <person name="Nolan M."/>
            <person name="Bruce D."/>
            <person name="Goodwin L."/>
            <person name="Pitluck S."/>
            <person name="Ivanova N."/>
            <person name="Mavromatis K."/>
            <person name="Mikhailova N."/>
            <person name="Pati A."/>
            <person name="Chen A."/>
            <person name="Palaniappan K."/>
            <person name="Land M."/>
            <person name="Hauser L."/>
            <person name="Chang Y.J."/>
            <person name="Jeffries C.C."/>
            <person name="Saunders E."/>
            <person name="Chertkov O."/>
            <person name="Brettin T."/>
            <person name="Goker M."/>
            <person name="Rohde M."/>
            <person name="Bristow J."/>
            <person name="Eisen J.A."/>
            <person name="Markowitz V."/>
            <person name="Hugenholtz P."/>
            <person name="Kyrpides N.C."/>
            <person name="Klenk H.P."/>
            <person name="Detter J.C."/>
        </authorList>
    </citation>
    <scope>NUCLEOTIDE SEQUENCE [LARGE SCALE GENOMIC DNA]</scope>
    <source>
        <strain evidence="5">ATCC 13125 / DSM 2366 / CIP 104194 / JCM 7457 / NBRC 12017 / NCIMB 9290 / NRRL B-14731 / HIM 762-3</strain>
    </source>
</reference>
<evidence type="ECO:0000256" key="1">
    <source>
        <dbReference type="SAM" id="Phobius"/>
    </source>
</evidence>
<evidence type="ECO:0000313" key="5">
    <source>
        <dbReference type="Proteomes" id="UP000000852"/>
    </source>
</evidence>
<dbReference type="EMBL" id="CP001681">
    <property type="protein sequence ID" value="ACU04847.1"/>
    <property type="molecule type" value="Genomic_DNA"/>
</dbReference>
<gene>
    <name evidence="4" type="ordered locus">Phep_2646</name>
</gene>
<dbReference type="RefSeq" id="WP_015808458.1">
    <property type="nucleotide sequence ID" value="NC_013061.1"/>
</dbReference>
<dbReference type="InterPro" id="IPR006860">
    <property type="entry name" value="FecR"/>
</dbReference>
<dbReference type="Proteomes" id="UP000000852">
    <property type="component" value="Chromosome"/>
</dbReference>
<dbReference type="AlphaFoldDB" id="C6Y0D5"/>
<name>C6Y0D5_PEDHD</name>
<keyword evidence="1" id="KW-0472">Membrane</keyword>
<dbReference type="Pfam" id="PF16344">
    <property type="entry name" value="FecR_C"/>
    <property type="match status" value="1"/>
</dbReference>
<feature type="domain" description="FecR protein" evidence="2">
    <location>
        <begin position="167"/>
        <end position="263"/>
    </location>
</feature>
<feature type="domain" description="Protein FecR C-terminal" evidence="3">
    <location>
        <begin position="313"/>
        <end position="381"/>
    </location>
</feature>
<feature type="transmembrane region" description="Helical" evidence="1">
    <location>
        <begin position="69"/>
        <end position="90"/>
    </location>
</feature>
<dbReference type="PANTHER" id="PTHR30273">
    <property type="entry name" value="PERIPLASMIC SIGNAL SENSOR AND SIGMA FACTOR ACTIVATOR FECR-RELATED"/>
    <property type="match status" value="1"/>
</dbReference>
<dbReference type="GO" id="GO:0016989">
    <property type="term" value="F:sigma factor antagonist activity"/>
    <property type="evidence" value="ECO:0007669"/>
    <property type="project" value="TreeGrafter"/>
</dbReference>
<proteinExistence type="predicted"/>
<dbReference type="STRING" id="485917.Phep_2646"/>
<dbReference type="HOGENOM" id="CLU_050192_1_0_10"/>
<evidence type="ECO:0000259" key="3">
    <source>
        <dbReference type="Pfam" id="PF16344"/>
    </source>
</evidence>
<keyword evidence="1" id="KW-0812">Transmembrane</keyword>
<dbReference type="KEGG" id="phe:Phep_2646"/>
<dbReference type="Gene3D" id="2.60.120.1440">
    <property type="match status" value="1"/>
</dbReference>
<dbReference type="InterPro" id="IPR032508">
    <property type="entry name" value="FecR_C"/>
</dbReference>
<dbReference type="eggNOG" id="COG3712">
    <property type="taxonomic scope" value="Bacteria"/>
</dbReference>